<sequence>MASAVFDRETPPPPLDQFPPMPCLLEPAPFEGVLKLFNKLKKIWEKEENDYVSFKGITLEDFKAIDKSRDRRRLIYRFDYDEETELLVVKIPNNLHTRIRLRLYELYIRQTDPEAWESTGSTQFHAVIRGKTVRKEPDSSGMPFKRDEIYRWPTPVVQTGYSESIGSLRRDMRRWFEASKHDVKIVLLIQWDRRRQRIVVERWEEEEELGQAKRPVCRHVVTITREEETGGEGPVNYVVTGGCAILLPFELLFLRQPQGAEADIVITTDDLKEWAGYCWYVARG</sequence>
<dbReference type="EMBL" id="MU858175">
    <property type="protein sequence ID" value="KAK4210414.1"/>
    <property type="molecule type" value="Genomic_DNA"/>
</dbReference>
<organism evidence="1 2">
    <name type="scientific">Rhypophila decipiens</name>
    <dbReference type="NCBI Taxonomy" id="261697"/>
    <lineage>
        <taxon>Eukaryota</taxon>
        <taxon>Fungi</taxon>
        <taxon>Dikarya</taxon>
        <taxon>Ascomycota</taxon>
        <taxon>Pezizomycotina</taxon>
        <taxon>Sordariomycetes</taxon>
        <taxon>Sordariomycetidae</taxon>
        <taxon>Sordariales</taxon>
        <taxon>Naviculisporaceae</taxon>
        <taxon>Rhypophila</taxon>
    </lineage>
</organism>
<dbReference type="Proteomes" id="UP001301769">
    <property type="component" value="Unassembled WGS sequence"/>
</dbReference>
<proteinExistence type="predicted"/>
<dbReference type="AlphaFoldDB" id="A0AAN7B4X1"/>
<name>A0AAN7B4X1_9PEZI</name>
<reference evidence="1" key="1">
    <citation type="journal article" date="2023" name="Mol. Phylogenet. Evol.">
        <title>Genome-scale phylogeny and comparative genomics of the fungal order Sordariales.</title>
        <authorList>
            <person name="Hensen N."/>
            <person name="Bonometti L."/>
            <person name="Westerberg I."/>
            <person name="Brannstrom I.O."/>
            <person name="Guillou S."/>
            <person name="Cros-Aarteil S."/>
            <person name="Calhoun S."/>
            <person name="Haridas S."/>
            <person name="Kuo A."/>
            <person name="Mondo S."/>
            <person name="Pangilinan J."/>
            <person name="Riley R."/>
            <person name="LaButti K."/>
            <person name="Andreopoulos B."/>
            <person name="Lipzen A."/>
            <person name="Chen C."/>
            <person name="Yan M."/>
            <person name="Daum C."/>
            <person name="Ng V."/>
            <person name="Clum A."/>
            <person name="Steindorff A."/>
            <person name="Ohm R.A."/>
            <person name="Martin F."/>
            <person name="Silar P."/>
            <person name="Natvig D.O."/>
            <person name="Lalanne C."/>
            <person name="Gautier V."/>
            <person name="Ament-Velasquez S.L."/>
            <person name="Kruys A."/>
            <person name="Hutchinson M.I."/>
            <person name="Powell A.J."/>
            <person name="Barry K."/>
            <person name="Miller A.N."/>
            <person name="Grigoriev I.V."/>
            <person name="Debuchy R."/>
            <person name="Gladieux P."/>
            <person name="Hiltunen Thoren M."/>
            <person name="Johannesson H."/>
        </authorList>
    </citation>
    <scope>NUCLEOTIDE SEQUENCE</scope>
    <source>
        <strain evidence="1">PSN293</strain>
    </source>
</reference>
<comment type="caution">
    <text evidence="1">The sequence shown here is derived from an EMBL/GenBank/DDBJ whole genome shotgun (WGS) entry which is preliminary data.</text>
</comment>
<keyword evidence="2" id="KW-1185">Reference proteome</keyword>
<reference evidence="1" key="2">
    <citation type="submission" date="2023-05" db="EMBL/GenBank/DDBJ databases">
        <authorList>
            <consortium name="Lawrence Berkeley National Laboratory"/>
            <person name="Steindorff A."/>
            <person name="Hensen N."/>
            <person name="Bonometti L."/>
            <person name="Westerberg I."/>
            <person name="Brannstrom I.O."/>
            <person name="Guillou S."/>
            <person name="Cros-Aarteil S."/>
            <person name="Calhoun S."/>
            <person name="Haridas S."/>
            <person name="Kuo A."/>
            <person name="Mondo S."/>
            <person name="Pangilinan J."/>
            <person name="Riley R."/>
            <person name="Labutti K."/>
            <person name="Andreopoulos B."/>
            <person name="Lipzen A."/>
            <person name="Chen C."/>
            <person name="Yanf M."/>
            <person name="Daum C."/>
            <person name="Ng V."/>
            <person name="Clum A."/>
            <person name="Ohm R."/>
            <person name="Martin F."/>
            <person name="Silar P."/>
            <person name="Natvig D."/>
            <person name="Lalanne C."/>
            <person name="Gautier V."/>
            <person name="Ament-Velasquez S.L."/>
            <person name="Kruys A."/>
            <person name="Hutchinson M.I."/>
            <person name="Powell A.J."/>
            <person name="Barry K."/>
            <person name="Miller A.N."/>
            <person name="Grigoriev I.V."/>
            <person name="Debuchy R."/>
            <person name="Gladieux P."/>
            <person name="Thoren M.H."/>
            <person name="Johannesson H."/>
        </authorList>
    </citation>
    <scope>NUCLEOTIDE SEQUENCE</scope>
    <source>
        <strain evidence="1">PSN293</strain>
    </source>
</reference>
<evidence type="ECO:0000313" key="1">
    <source>
        <dbReference type="EMBL" id="KAK4210414.1"/>
    </source>
</evidence>
<protein>
    <submittedName>
        <fullName evidence="1">Uncharacterized protein</fullName>
    </submittedName>
</protein>
<evidence type="ECO:0000313" key="2">
    <source>
        <dbReference type="Proteomes" id="UP001301769"/>
    </source>
</evidence>
<gene>
    <name evidence="1" type="ORF">QBC37DRAFT_34833</name>
</gene>
<accession>A0AAN7B4X1</accession>